<evidence type="ECO:0000313" key="2">
    <source>
        <dbReference type="Proteomes" id="UP000247773"/>
    </source>
</evidence>
<proteinExistence type="predicted"/>
<dbReference type="Proteomes" id="UP000247773">
    <property type="component" value="Genome"/>
</dbReference>
<reference evidence="1 2" key="1">
    <citation type="submission" date="2017-04" db="EMBL/GenBank/DDBJ databases">
        <title>Isolation of lytic bacteriophages infecting Pseudomonas strains for biocontrol of fish and shrimp spoilage during chilled storage.</title>
        <authorList>
            <person name="Yang Z."/>
            <person name="Tao X."/>
            <person name="Gao L."/>
            <person name="Rao S."/>
        </authorList>
    </citation>
    <scope>NUCLEOTIDE SEQUENCE [LARGE SCALE GENOMIC DNA]</scope>
</reference>
<sequence>MKFELFLSLPYDLKCQLALSIAQYAFPERLSATNRLEDALASVKALGASDNDVAQMMDSLIYANLSAMLYFLKELQETPVQERYDAGICSFCIPDEFSGVLKRYLPVDRHSDDEESCYIDFLEDSATRFLHAVFKKWPKHSGNLAFPVPGPTVTENGVEYIMCAYDAFATYHCWEGEYGVNRIELLEFCISELETKITNLTANLK</sequence>
<dbReference type="EMBL" id="KY971610">
    <property type="protein sequence ID" value="ASD52149.1"/>
    <property type="molecule type" value="Genomic_DNA"/>
</dbReference>
<accession>A0A2U7NBY0</accession>
<organism evidence="1 2">
    <name type="scientific">Pseudomonas phage PspYZU05</name>
    <dbReference type="NCBI Taxonomy" id="1983556"/>
    <lineage>
        <taxon>Viruses</taxon>
        <taxon>Duplodnaviria</taxon>
        <taxon>Heunggongvirae</taxon>
        <taxon>Uroviricota</taxon>
        <taxon>Caudoviricetes</taxon>
        <taxon>Pantevenvirales</taxon>
        <taxon>Straboviridae</taxon>
        <taxon>Jiangsuvirus</taxon>
        <taxon>Jiangsuvirus pspyzu05</taxon>
    </lineage>
</organism>
<gene>
    <name evidence="1" type="ORF">PspYZU05_197</name>
</gene>
<evidence type="ECO:0000313" key="1">
    <source>
        <dbReference type="EMBL" id="ASD52149.1"/>
    </source>
</evidence>
<keyword evidence="2" id="KW-1185">Reference proteome</keyword>
<protein>
    <submittedName>
        <fullName evidence="1">Uncharacterized protein</fullName>
    </submittedName>
</protein>
<name>A0A2U7NBY0_9CAUD</name>